<evidence type="ECO:0000313" key="11">
    <source>
        <dbReference type="EMBL" id="CAD8108601.1"/>
    </source>
</evidence>
<organism evidence="11 12">
    <name type="scientific">Paramecium sonneborni</name>
    <dbReference type="NCBI Taxonomy" id="65129"/>
    <lineage>
        <taxon>Eukaryota</taxon>
        <taxon>Sar</taxon>
        <taxon>Alveolata</taxon>
        <taxon>Ciliophora</taxon>
        <taxon>Intramacronucleata</taxon>
        <taxon>Oligohymenophorea</taxon>
        <taxon>Peniculida</taxon>
        <taxon>Parameciidae</taxon>
        <taxon>Paramecium</taxon>
    </lineage>
</organism>
<dbReference type="AlphaFoldDB" id="A0A8S1PZY6"/>
<keyword evidence="7" id="KW-0833">Ubl conjugation pathway</keyword>
<evidence type="ECO:0000256" key="9">
    <source>
        <dbReference type="SAM" id="Phobius"/>
    </source>
</evidence>
<feature type="domain" description="RING-type" evidence="10">
    <location>
        <begin position="1"/>
        <end position="199"/>
    </location>
</feature>
<comment type="caution">
    <text evidence="11">The sequence shown here is derived from an EMBL/GenBank/DDBJ whole genome shotgun (WGS) entry which is preliminary data.</text>
</comment>
<keyword evidence="9" id="KW-0812">Transmembrane</keyword>
<keyword evidence="9" id="KW-1133">Transmembrane helix</keyword>
<keyword evidence="12" id="KW-1185">Reference proteome</keyword>
<evidence type="ECO:0000256" key="6">
    <source>
        <dbReference type="ARBA" id="ARBA00022771"/>
    </source>
</evidence>
<keyword evidence="8" id="KW-0862">Zinc</keyword>
<evidence type="ECO:0000313" key="12">
    <source>
        <dbReference type="Proteomes" id="UP000692954"/>
    </source>
</evidence>
<evidence type="ECO:0000259" key="10">
    <source>
        <dbReference type="PROSITE" id="PS51873"/>
    </source>
</evidence>
<dbReference type="InterPro" id="IPR044066">
    <property type="entry name" value="TRIAD_supradom"/>
</dbReference>
<feature type="transmembrane region" description="Helical" evidence="9">
    <location>
        <begin position="204"/>
        <end position="224"/>
    </location>
</feature>
<keyword evidence="5" id="KW-0677">Repeat</keyword>
<feature type="transmembrane region" description="Helical" evidence="9">
    <location>
        <begin position="266"/>
        <end position="286"/>
    </location>
</feature>
<dbReference type="Pfam" id="PF22191">
    <property type="entry name" value="IBR_1"/>
    <property type="match status" value="1"/>
</dbReference>
<accession>A0A8S1PZY6</accession>
<dbReference type="PANTHER" id="PTHR11685">
    <property type="entry name" value="RBR FAMILY RING FINGER AND IBR DOMAIN-CONTAINING"/>
    <property type="match status" value="1"/>
</dbReference>
<evidence type="ECO:0000256" key="4">
    <source>
        <dbReference type="ARBA" id="ARBA00022723"/>
    </source>
</evidence>
<dbReference type="GO" id="GO:0008270">
    <property type="term" value="F:zinc ion binding"/>
    <property type="evidence" value="ECO:0007669"/>
    <property type="project" value="UniProtKB-KW"/>
</dbReference>
<feature type="transmembrane region" description="Helical" evidence="9">
    <location>
        <begin position="298"/>
        <end position="319"/>
    </location>
</feature>
<dbReference type="EC" id="2.3.2.31" evidence="2"/>
<feature type="transmembrane region" description="Helical" evidence="9">
    <location>
        <begin position="408"/>
        <end position="427"/>
    </location>
</feature>
<keyword evidence="4" id="KW-0479">Metal-binding</keyword>
<comment type="catalytic activity">
    <reaction evidence="1">
        <text>[E2 ubiquitin-conjugating enzyme]-S-ubiquitinyl-L-cysteine + [acceptor protein]-L-lysine = [E2 ubiquitin-conjugating enzyme]-L-cysteine + [acceptor protein]-N(6)-ubiquitinyl-L-lysine.</text>
        <dbReference type="EC" id="2.3.2.31"/>
    </reaction>
</comment>
<keyword evidence="9" id="KW-0472">Membrane</keyword>
<evidence type="ECO:0000256" key="7">
    <source>
        <dbReference type="ARBA" id="ARBA00022786"/>
    </source>
</evidence>
<evidence type="ECO:0000256" key="2">
    <source>
        <dbReference type="ARBA" id="ARBA00012251"/>
    </source>
</evidence>
<protein>
    <recommendedName>
        <fullName evidence="2">RBR-type E3 ubiquitin transferase</fullName>
        <ecNumber evidence="2">2.3.2.31</ecNumber>
    </recommendedName>
</protein>
<name>A0A8S1PZY6_9CILI</name>
<keyword evidence="3" id="KW-0808">Transferase</keyword>
<evidence type="ECO:0000256" key="3">
    <source>
        <dbReference type="ARBA" id="ARBA00022679"/>
    </source>
</evidence>
<dbReference type="InterPro" id="IPR002867">
    <property type="entry name" value="IBR_dom"/>
</dbReference>
<dbReference type="EMBL" id="CAJJDN010000091">
    <property type="protein sequence ID" value="CAD8108601.1"/>
    <property type="molecule type" value="Genomic_DNA"/>
</dbReference>
<dbReference type="Proteomes" id="UP000692954">
    <property type="component" value="Unassembled WGS sequence"/>
</dbReference>
<dbReference type="SMART" id="SM00647">
    <property type="entry name" value="IBR"/>
    <property type="match status" value="1"/>
</dbReference>
<dbReference type="OrthoDB" id="309475at2759"/>
<evidence type="ECO:0000256" key="1">
    <source>
        <dbReference type="ARBA" id="ARBA00001798"/>
    </source>
</evidence>
<dbReference type="GO" id="GO:0061630">
    <property type="term" value="F:ubiquitin protein ligase activity"/>
    <property type="evidence" value="ECO:0007669"/>
    <property type="project" value="UniProtKB-EC"/>
</dbReference>
<dbReference type="GO" id="GO:0016567">
    <property type="term" value="P:protein ubiquitination"/>
    <property type="evidence" value="ECO:0007669"/>
    <property type="project" value="InterPro"/>
</dbReference>
<proteinExistence type="predicted"/>
<feature type="transmembrane region" description="Helical" evidence="9">
    <location>
        <begin position="370"/>
        <end position="396"/>
    </location>
</feature>
<sequence length="429" mass="50639">MYICIICTSKNNFTTKCGCHFCLLCLINWFEEKNKDKAVQIIQCPNQDCPFSYTRDEILSYCSDQPYERMIQEILVKEYLKSQDVRPCPNGKCKYYGYIDLQNKCDDELQCIECGIKWRDFALASFTFKAVYRIKNIFGIIREFFYCFITANECPSCGVLIQRNGGCKHMTCKACAHQFCWFCKQQWGRHKEIQCFGQQAMLKGLFLTSLINMLRQFGVFYYLLYLFYPFLWFFELFTVNVLIIGTLASIFGLFKSLLNLKKRRRICENLLVLSGSILLLIIEYYILQFTITYLDITFWKQFIGFALEISIIILITSYITRIGYRWILVPVVGLILFYQWKLNGLALLVWQIPVIFGQRNFISQLEFNVIAIGLLILFNIFSLQELLTSTSVYLLLGSTIFQYRQNSHKIHLVFLFFLVINYFYEIIFC</sequence>
<dbReference type="InterPro" id="IPR031127">
    <property type="entry name" value="E3_UB_ligase_RBR"/>
</dbReference>
<keyword evidence="6" id="KW-0863">Zinc-finger</keyword>
<feature type="transmembrane region" description="Helical" evidence="9">
    <location>
        <begin position="230"/>
        <end position="254"/>
    </location>
</feature>
<evidence type="ECO:0000256" key="5">
    <source>
        <dbReference type="ARBA" id="ARBA00022737"/>
    </source>
</evidence>
<evidence type="ECO:0000256" key="8">
    <source>
        <dbReference type="ARBA" id="ARBA00022833"/>
    </source>
</evidence>
<feature type="transmembrane region" description="Helical" evidence="9">
    <location>
        <begin position="326"/>
        <end position="350"/>
    </location>
</feature>
<gene>
    <name evidence="11" type="ORF">PSON_ATCC_30995.1.T0910153</name>
</gene>
<reference evidence="11" key="1">
    <citation type="submission" date="2021-01" db="EMBL/GenBank/DDBJ databases">
        <authorList>
            <consortium name="Genoscope - CEA"/>
            <person name="William W."/>
        </authorList>
    </citation>
    <scope>NUCLEOTIDE SEQUENCE</scope>
</reference>
<dbReference type="PROSITE" id="PS51873">
    <property type="entry name" value="TRIAD"/>
    <property type="match status" value="1"/>
</dbReference>